<dbReference type="InterPro" id="IPR032416">
    <property type="entry name" value="Peptidase_M24_C"/>
</dbReference>
<dbReference type="Gene3D" id="3.90.230.10">
    <property type="entry name" value="Creatinase/methionine aminopeptidase superfamily"/>
    <property type="match status" value="1"/>
</dbReference>
<dbReference type="EMBL" id="LUKN01001745">
    <property type="protein sequence ID" value="OAR00336.1"/>
    <property type="molecule type" value="Genomic_DNA"/>
</dbReference>
<dbReference type="Proteomes" id="UP000243081">
    <property type="component" value="Unassembled WGS sequence"/>
</dbReference>
<dbReference type="PANTHER" id="PTHR43763">
    <property type="entry name" value="XAA-PRO AMINOPEPTIDASE 1"/>
    <property type="match status" value="1"/>
</dbReference>
<comment type="caution">
    <text evidence="19">The sequence shown here is derived from an EMBL/GenBank/DDBJ whole genome shotgun (WGS) entry which is preliminary data.</text>
</comment>
<dbReference type="InterPro" id="IPR000994">
    <property type="entry name" value="Pept_M24"/>
</dbReference>
<keyword evidence="12" id="KW-0464">Manganese</keyword>
<comment type="function">
    <text evidence="3">Catalyzes the removal of a penultimate prolyl residue from the N-termini of peptides.</text>
</comment>
<dbReference type="Gene3D" id="3.40.350.10">
    <property type="entry name" value="Creatinase/prolidase N-terminal domain"/>
    <property type="match status" value="2"/>
</dbReference>
<comment type="similarity">
    <text evidence="4 15">Belongs to the peptidase M24B family.</text>
</comment>
<proteinExistence type="inferred from homology"/>
<evidence type="ECO:0000256" key="12">
    <source>
        <dbReference type="ARBA" id="ARBA00023211"/>
    </source>
</evidence>
<evidence type="ECO:0000256" key="10">
    <source>
        <dbReference type="ARBA" id="ARBA00022801"/>
    </source>
</evidence>
<dbReference type="GO" id="GO:0046872">
    <property type="term" value="F:metal ion binding"/>
    <property type="evidence" value="ECO:0007669"/>
    <property type="project" value="UniProtKB-KW"/>
</dbReference>
<keyword evidence="20" id="KW-1185">Reference proteome</keyword>
<feature type="domain" description="Peptidase M24 C-terminal" evidence="18">
    <location>
        <begin position="625"/>
        <end position="687"/>
    </location>
</feature>
<dbReference type="GO" id="GO:0006508">
    <property type="term" value="P:proteolysis"/>
    <property type="evidence" value="ECO:0007669"/>
    <property type="project" value="UniProtKB-KW"/>
</dbReference>
<comment type="cofactor">
    <cofactor evidence="2">
        <name>Mn(2+)</name>
        <dbReference type="ChEBI" id="CHEBI:29035"/>
    </cofactor>
</comment>
<keyword evidence="9 15" id="KW-0479">Metal-binding</keyword>
<evidence type="ECO:0000256" key="11">
    <source>
        <dbReference type="ARBA" id="ARBA00023049"/>
    </source>
</evidence>
<dbReference type="AlphaFoldDB" id="A0A179ICC5"/>
<evidence type="ECO:0000256" key="9">
    <source>
        <dbReference type="ARBA" id="ARBA00022723"/>
    </source>
</evidence>
<keyword evidence="7" id="KW-0031">Aminopeptidase</keyword>
<dbReference type="InterPro" id="IPR001131">
    <property type="entry name" value="Peptidase_M24B_aminopep-P_CS"/>
</dbReference>
<evidence type="ECO:0000256" key="3">
    <source>
        <dbReference type="ARBA" id="ARBA00002443"/>
    </source>
</evidence>
<dbReference type="InterPro" id="IPR050422">
    <property type="entry name" value="X-Pro_aminopeptidase_P"/>
</dbReference>
<evidence type="ECO:0000256" key="8">
    <source>
        <dbReference type="ARBA" id="ARBA00022670"/>
    </source>
</evidence>
<evidence type="ECO:0000256" key="7">
    <source>
        <dbReference type="ARBA" id="ARBA00022438"/>
    </source>
</evidence>
<dbReference type="InterPro" id="IPR000587">
    <property type="entry name" value="Creatinase_N"/>
</dbReference>
<dbReference type="OMA" id="EPGMILS"/>
<dbReference type="FunFam" id="3.40.350.10:FF:000003">
    <property type="entry name" value="Xaa-pro aminopeptidase P"/>
    <property type="match status" value="1"/>
</dbReference>
<dbReference type="Pfam" id="PF16189">
    <property type="entry name" value="Creatinase_N_2"/>
    <property type="match status" value="1"/>
</dbReference>
<organism evidence="19 20">
    <name type="scientific">Cordyceps confragosa</name>
    <name type="common">Lecanicillium lecanii</name>
    <dbReference type="NCBI Taxonomy" id="2714763"/>
    <lineage>
        <taxon>Eukaryota</taxon>
        <taxon>Fungi</taxon>
        <taxon>Dikarya</taxon>
        <taxon>Ascomycota</taxon>
        <taxon>Pezizomycotina</taxon>
        <taxon>Sordariomycetes</taxon>
        <taxon>Hypocreomycetidae</taxon>
        <taxon>Hypocreales</taxon>
        <taxon>Cordycipitaceae</taxon>
        <taxon>Akanthomyces</taxon>
    </lineage>
</organism>
<dbReference type="EC" id="3.4.11.9" evidence="5"/>
<dbReference type="PANTHER" id="PTHR43763:SF6">
    <property type="entry name" value="XAA-PRO AMINOPEPTIDASE 1"/>
    <property type="match status" value="1"/>
</dbReference>
<evidence type="ECO:0000313" key="20">
    <source>
        <dbReference type="Proteomes" id="UP000243081"/>
    </source>
</evidence>
<evidence type="ECO:0000259" key="17">
    <source>
        <dbReference type="Pfam" id="PF01321"/>
    </source>
</evidence>
<evidence type="ECO:0000256" key="15">
    <source>
        <dbReference type="RuleBase" id="RU000590"/>
    </source>
</evidence>
<keyword evidence="8" id="KW-0645">Protease</keyword>
<dbReference type="InterPro" id="IPR029149">
    <property type="entry name" value="Creatin/AminoP/Spt16_N"/>
</dbReference>
<protein>
    <recommendedName>
        <fullName evidence="6">Probable Xaa-Pro aminopeptidase P</fullName>
        <ecNumber evidence="5">3.4.11.9</ecNumber>
    </recommendedName>
    <alternativeName>
        <fullName evidence="13">Aminoacylproline aminopeptidase</fullName>
    </alternativeName>
    <alternativeName>
        <fullName evidence="14">Prolidase</fullName>
    </alternativeName>
</protein>
<dbReference type="OrthoDB" id="9995434at2759"/>
<name>A0A179ICC5_CORDF</name>
<evidence type="ECO:0000256" key="13">
    <source>
        <dbReference type="ARBA" id="ARBA00030849"/>
    </source>
</evidence>
<dbReference type="Pfam" id="PF01321">
    <property type="entry name" value="Creatinase_N"/>
    <property type="match status" value="1"/>
</dbReference>
<sequence length="687" mass="76158">MWHLQRARSTVAGGVRGTRTAVIRPLQAVTQDISIPPPRPRRAFSMLRLRPVSIPWKQHTLCCPSIRLFSSTAEFRSSSVSDAMDRVDTTPRLAELRKLMRENNISAYIVPSGDSHASEYAAECFNRREYLSGFDGSAGTAVVSEVAAALSTDGRYFNQATTQLDDNWRLIKFGIPEEITWQDWVAEQCKDGKAAGVDPTLITPSVAKKLTETIQKAGGSGLVAIKENLVDRVWGSARAATPTNKAFIHPDKYAGKTVKDKLVELREEITKKKAAGMYVTALDEVAWLFNLRGNDVEYNPVFYCYASITHDEAILYVEESKADQSVREHLTANQVKIKPYSSFFTDVEEAADGKYLITDTASWAVKTAIGGDDKVEEVKSSITDAKSVKNEVELEGMRACHIRDGAALTSYYAWLENQLVEKKASIDEAQAADQLMEFRKKQDLFVGESFATISCTGPNAAIMHYHARHGKSSTIDPNAVYLCDAGAQYYDGTTDTTRTMHFGTPTEREKEAYTRVLKGLIALDRAIFPKGATGFALDAFARQFLWNAGLDFRHGTGHGVGSFLNVHEGPMGIGARPAYSEFPLKPGNVISNEPGYYEDGNFGIRIENVIVVKEVKTKNNFGGTPYYGFENVTMVPYCSNMMELSLLTQEEKEWINAKNKETLEKTQGLVANDELALAFLKRNTQPI</sequence>
<comment type="catalytic activity">
    <reaction evidence="1">
        <text>Release of any N-terminal amino acid, including proline, that is linked to proline, even from a dipeptide or tripeptide.</text>
        <dbReference type="EC" id="3.4.11.9"/>
    </reaction>
</comment>
<evidence type="ECO:0000256" key="5">
    <source>
        <dbReference type="ARBA" id="ARBA00012574"/>
    </source>
</evidence>
<dbReference type="FunFam" id="3.90.230.10:FF:000007">
    <property type="entry name" value="Xaa-Pro aminopeptidase P"/>
    <property type="match status" value="1"/>
</dbReference>
<dbReference type="SUPFAM" id="SSF53092">
    <property type="entry name" value="Creatinase/prolidase N-terminal domain"/>
    <property type="match status" value="1"/>
</dbReference>
<feature type="domain" description="Creatinase N-terminal" evidence="17">
    <location>
        <begin position="92"/>
        <end position="216"/>
    </location>
</feature>
<accession>A0A179ICC5</accession>
<dbReference type="GO" id="GO:0070006">
    <property type="term" value="F:metalloaminopeptidase activity"/>
    <property type="evidence" value="ECO:0007669"/>
    <property type="project" value="InterPro"/>
</dbReference>
<evidence type="ECO:0000259" key="16">
    <source>
        <dbReference type="Pfam" id="PF00557"/>
    </source>
</evidence>
<evidence type="ECO:0000256" key="2">
    <source>
        <dbReference type="ARBA" id="ARBA00001936"/>
    </source>
</evidence>
<dbReference type="InterPro" id="IPR033740">
    <property type="entry name" value="Pept_M24B"/>
</dbReference>
<feature type="domain" description="Peptidase M24" evidence="16">
    <location>
        <begin position="395"/>
        <end position="614"/>
    </location>
</feature>
<dbReference type="Pfam" id="PF00557">
    <property type="entry name" value="Peptidase_M24"/>
    <property type="match status" value="1"/>
</dbReference>
<dbReference type="PROSITE" id="PS00491">
    <property type="entry name" value="PROLINE_PEPTIDASE"/>
    <property type="match status" value="1"/>
</dbReference>
<evidence type="ECO:0000256" key="14">
    <source>
        <dbReference type="ARBA" id="ARBA00032413"/>
    </source>
</evidence>
<dbReference type="InterPro" id="IPR036005">
    <property type="entry name" value="Creatinase/aminopeptidase-like"/>
</dbReference>
<evidence type="ECO:0000256" key="1">
    <source>
        <dbReference type="ARBA" id="ARBA00001424"/>
    </source>
</evidence>
<gene>
    <name evidence="19" type="ORF">LLEC1_00288</name>
</gene>
<dbReference type="SUPFAM" id="SSF55920">
    <property type="entry name" value="Creatinase/aminopeptidase"/>
    <property type="match status" value="1"/>
</dbReference>
<dbReference type="CDD" id="cd01085">
    <property type="entry name" value="APP"/>
    <property type="match status" value="1"/>
</dbReference>
<dbReference type="Pfam" id="PF16188">
    <property type="entry name" value="Peptidase_M24_C"/>
    <property type="match status" value="1"/>
</dbReference>
<dbReference type="GO" id="GO:0005737">
    <property type="term" value="C:cytoplasm"/>
    <property type="evidence" value="ECO:0007669"/>
    <property type="project" value="UniProtKB-ARBA"/>
</dbReference>
<evidence type="ECO:0000256" key="6">
    <source>
        <dbReference type="ARBA" id="ARBA00020658"/>
    </source>
</evidence>
<evidence type="ECO:0000259" key="18">
    <source>
        <dbReference type="Pfam" id="PF16188"/>
    </source>
</evidence>
<keyword evidence="11" id="KW-0482">Metalloprotease</keyword>
<evidence type="ECO:0000256" key="4">
    <source>
        <dbReference type="ARBA" id="ARBA00008766"/>
    </source>
</evidence>
<reference evidence="19 20" key="1">
    <citation type="submission" date="2016-03" db="EMBL/GenBank/DDBJ databases">
        <title>Fine-scale spatial genetic structure of a fungal parasite of coffee scale insects.</title>
        <authorList>
            <person name="Jackson D."/>
            <person name="Zemenick K.A."/>
            <person name="Malloure B."/>
            <person name="Quandt C.A."/>
            <person name="James T.Y."/>
        </authorList>
    </citation>
    <scope>NUCLEOTIDE SEQUENCE [LARGE SCALE GENOMIC DNA]</scope>
    <source>
        <strain evidence="19 20">UM487</strain>
    </source>
</reference>
<keyword evidence="10" id="KW-0378">Hydrolase</keyword>
<evidence type="ECO:0000313" key="19">
    <source>
        <dbReference type="EMBL" id="OAR00336.1"/>
    </source>
</evidence>